<dbReference type="Pfam" id="PF06035">
    <property type="entry name" value="Peptidase_C93"/>
    <property type="match status" value="1"/>
</dbReference>
<keyword evidence="1" id="KW-0732">Signal</keyword>
<evidence type="ECO:0000313" key="2">
    <source>
        <dbReference type="EMBL" id="SFZ72837.1"/>
    </source>
</evidence>
<dbReference type="Gene3D" id="3.10.620.30">
    <property type="match status" value="1"/>
</dbReference>
<dbReference type="EMBL" id="FPKR01000002">
    <property type="protein sequence ID" value="SFZ72837.1"/>
    <property type="molecule type" value="Genomic_DNA"/>
</dbReference>
<feature type="signal peptide" evidence="1">
    <location>
        <begin position="1"/>
        <end position="20"/>
    </location>
</feature>
<keyword evidence="3" id="KW-1185">Reference proteome</keyword>
<organism evidence="2 3">
    <name type="scientific">Chitinimonas taiwanensis DSM 18899</name>
    <dbReference type="NCBI Taxonomy" id="1121279"/>
    <lineage>
        <taxon>Bacteria</taxon>
        <taxon>Pseudomonadati</taxon>
        <taxon>Pseudomonadota</taxon>
        <taxon>Betaproteobacteria</taxon>
        <taxon>Neisseriales</taxon>
        <taxon>Chitinibacteraceae</taxon>
        <taxon>Chitinimonas</taxon>
    </lineage>
</organism>
<feature type="chain" id="PRO_5012046558" evidence="1">
    <location>
        <begin position="21"/>
        <end position="217"/>
    </location>
</feature>
<gene>
    <name evidence="2" type="ORF">SAMN02745887_00731</name>
</gene>
<name>A0A1K2H7Z5_9NEIS</name>
<accession>A0A1K2H7Z5</accession>
<dbReference type="InterPro" id="IPR010319">
    <property type="entry name" value="Transglutaminase-like_Cys_pept"/>
</dbReference>
<dbReference type="SUPFAM" id="SSF54001">
    <property type="entry name" value="Cysteine proteinases"/>
    <property type="match status" value="1"/>
</dbReference>
<sequence length="217" mass="24481">MAKWPSILACLLIMSLAYSAPDFDRLLRSLNQRWGTGAVQKFQAWRDLQGISATLPEAEKLKRVNDFFNRQIRFEDDSVIWQQTDYWATPLETLGRGAGDCEDFTIAKYFTLQMLDINPAKLRLTYVKAKIGGPSSTVSQAHMVLAYYSQPDAEPLVLDNLIGDIRPASRRPDLLPVFSFNSDGIWVPGGSQPNASSDRLSRWKDLVARMRGEGFSF</sequence>
<dbReference type="Proteomes" id="UP000186513">
    <property type="component" value="Unassembled WGS sequence"/>
</dbReference>
<proteinExistence type="predicted"/>
<protein>
    <submittedName>
        <fullName evidence="2">Transglutaminase-like cysteine proteinase BTLCP</fullName>
    </submittedName>
</protein>
<evidence type="ECO:0000256" key="1">
    <source>
        <dbReference type="SAM" id="SignalP"/>
    </source>
</evidence>
<reference evidence="2 3" key="1">
    <citation type="submission" date="2016-11" db="EMBL/GenBank/DDBJ databases">
        <authorList>
            <person name="Jaros S."/>
            <person name="Januszkiewicz K."/>
            <person name="Wedrychowicz H."/>
        </authorList>
    </citation>
    <scope>NUCLEOTIDE SEQUENCE [LARGE SCALE GENOMIC DNA]</scope>
    <source>
        <strain evidence="2 3">DSM 18899</strain>
    </source>
</reference>
<evidence type="ECO:0000313" key="3">
    <source>
        <dbReference type="Proteomes" id="UP000186513"/>
    </source>
</evidence>
<dbReference type="AlphaFoldDB" id="A0A1K2H7Z5"/>
<dbReference type="InterPro" id="IPR038765">
    <property type="entry name" value="Papain-like_cys_pep_sf"/>
</dbReference>
<dbReference type="PANTHER" id="PTHR39327:SF1">
    <property type="entry name" value="BLR5470 PROTEIN"/>
    <property type="match status" value="1"/>
</dbReference>
<dbReference type="STRING" id="1121279.SAMN02745887_00731"/>
<dbReference type="PANTHER" id="PTHR39327">
    <property type="match status" value="1"/>
</dbReference>